<dbReference type="PANTHER" id="PTHR35561:SF1">
    <property type="entry name" value="RNA 2',3'-CYCLIC PHOSPHODIESTERASE"/>
    <property type="match status" value="1"/>
</dbReference>
<gene>
    <name evidence="2" type="ORF">METZ01_LOCUS145830</name>
</gene>
<dbReference type="SUPFAM" id="SSF55144">
    <property type="entry name" value="LigT-like"/>
    <property type="match status" value="1"/>
</dbReference>
<accession>A0A381ZUQ2</accession>
<dbReference type="InterPro" id="IPR004175">
    <property type="entry name" value="RNA_CPDase"/>
</dbReference>
<proteinExistence type="inferred from homology"/>
<evidence type="ECO:0008006" key="3">
    <source>
        <dbReference type="Google" id="ProtNLM"/>
    </source>
</evidence>
<dbReference type="PANTHER" id="PTHR35561">
    <property type="entry name" value="RNA 2',3'-CYCLIC PHOSPHODIESTERASE"/>
    <property type="match status" value="1"/>
</dbReference>
<dbReference type="Gene3D" id="3.90.1140.10">
    <property type="entry name" value="Cyclic phosphodiesterase"/>
    <property type="match status" value="1"/>
</dbReference>
<organism evidence="2">
    <name type="scientific">marine metagenome</name>
    <dbReference type="NCBI Taxonomy" id="408172"/>
    <lineage>
        <taxon>unclassified sequences</taxon>
        <taxon>metagenomes</taxon>
        <taxon>ecological metagenomes</taxon>
    </lineage>
</organism>
<reference evidence="2" key="1">
    <citation type="submission" date="2018-05" db="EMBL/GenBank/DDBJ databases">
        <authorList>
            <person name="Lanie J.A."/>
            <person name="Ng W.-L."/>
            <person name="Kazmierczak K.M."/>
            <person name="Andrzejewski T.M."/>
            <person name="Davidsen T.M."/>
            <person name="Wayne K.J."/>
            <person name="Tettelin H."/>
            <person name="Glass J.I."/>
            <person name="Rusch D."/>
            <person name="Podicherti R."/>
            <person name="Tsui H.-C.T."/>
            <person name="Winkler M.E."/>
        </authorList>
    </citation>
    <scope>NUCLEOTIDE SEQUENCE</scope>
</reference>
<dbReference type="InterPro" id="IPR009097">
    <property type="entry name" value="Cyclic_Pdiesterase"/>
</dbReference>
<name>A0A381ZUQ2_9ZZZZ</name>
<dbReference type="EMBL" id="UINC01022739">
    <property type="protein sequence ID" value="SVA92976.1"/>
    <property type="molecule type" value="Genomic_DNA"/>
</dbReference>
<protein>
    <recommendedName>
        <fullName evidence="3">Phosphoesterase HXTX domain-containing protein</fullName>
    </recommendedName>
</protein>
<sequence length="179" mass="20183">MLRLFVALSLPDPVKTQIAPMKSGLPGARWIDQENLHLTIRFIGEVEDTYAEDIHYSLSTLRFETFPIRLKGIDTFRSRNMVRSVWAGIEPSTQLKALQKKIAANLVSIGVAPETRKFTPHVTLARLKRAPLAKVFPYLEANAGFETQPFEVFQVLLFRSHLGSRGADYEALAAYPENI</sequence>
<dbReference type="AlphaFoldDB" id="A0A381ZUQ2"/>
<dbReference type="GO" id="GO:0004113">
    <property type="term" value="F:2',3'-cyclic-nucleotide 3'-phosphodiesterase activity"/>
    <property type="evidence" value="ECO:0007669"/>
    <property type="project" value="InterPro"/>
</dbReference>
<dbReference type="NCBIfam" id="TIGR02258">
    <property type="entry name" value="2_5_ligase"/>
    <property type="match status" value="1"/>
</dbReference>
<evidence type="ECO:0000256" key="1">
    <source>
        <dbReference type="ARBA" id="ARBA00022801"/>
    </source>
</evidence>
<dbReference type="HAMAP" id="MF_01940">
    <property type="entry name" value="RNA_CPDase"/>
    <property type="match status" value="1"/>
</dbReference>
<dbReference type="Pfam" id="PF13563">
    <property type="entry name" value="2_5_RNA_ligase2"/>
    <property type="match status" value="1"/>
</dbReference>
<evidence type="ECO:0000313" key="2">
    <source>
        <dbReference type="EMBL" id="SVA92976.1"/>
    </source>
</evidence>
<keyword evidence="1" id="KW-0378">Hydrolase</keyword>
<dbReference type="GO" id="GO:0008664">
    <property type="term" value="F:RNA 2',3'-cyclic 3'-phosphodiesterase activity"/>
    <property type="evidence" value="ECO:0007669"/>
    <property type="project" value="InterPro"/>
</dbReference>